<sequence>MKKKTLWLFLFLTNLVSYAQITLNEGFEVPATPAGWTYSRFARITNSNGYPCTGGGALLSNLIYDIGSSATASMVYSSNNSNGNQILVSFKYRPEEGNSSNPIVTGIINVEYSNNNGSTYNLIGSPISVTGSTTCSTFTGTIPTGAVPAGTNFKFRITGKNSGSGYWIMTIDDVILLQAATCSVPSGLSMSNITSTGAQVNWSSTNTPTNGYDVYYSTINTSPTSLTTPSITGISATSVNIGPLLSNEAYYIWVRSNCGSNISSWSNVQTFSTPCGIYILPYNENFETTTLSTIPVCTTQQNGTWWSYPVESGIGFNQGRALAYNFSNSLTTNTWWYTPPFNLQGGVTYALKFKRGNRNINAGNTQRLKVAFGTSANSSAMTNIIKDFSDPIISNSISEVLYFTPSANGIYNLGFNGYTSLGVSGYENLLIDDIVIEQASNCKTPGNITISSITQTTATVNWDASISNPAEGYDLYYSTNDTQPTSGTVPTYQGIFGLSKDLSSLLVGRNYYIWVRSRCSSSEFSDWKQAIFSTTCAISTIVPYTENFENSFSGSLPLCTSVENTSTGTNWIIHNYYQASDFWPGGKTLYLFFNSTTIPNSSWFYTQGIYLEQGKQYKMNYLYGDRNTTGAGPVKLKVAYGVTPNSASMTSILSDHQTMPNQDQNSAQRTFTVPSTGIYYFGFNGYSVGAINFIAVDNITIIEDNILVVEDVNKKDNIAIYPKSI</sequence>
<dbReference type="Gene3D" id="2.60.120.260">
    <property type="entry name" value="Galactose-binding domain-like"/>
    <property type="match status" value="1"/>
</dbReference>
<dbReference type="Gene3D" id="2.60.120.200">
    <property type="match status" value="2"/>
</dbReference>
<dbReference type="EMBL" id="UFVQ01000003">
    <property type="protein sequence ID" value="STD03579.1"/>
    <property type="molecule type" value="Genomic_DNA"/>
</dbReference>
<feature type="domain" description="Fibronectin type-III" evidence="2">
    <location>
        <begin position="444"/>
        <end position="538"/>
    </location>
</feature>
<name>A0A376E6F3_CHRCU</name>
<dbReference type="SUPFAM" id="SSF49265">
    <property type="entry name" value="Fibronectin type III"/>
    <property type="match status" value="2"/>
</dbReference>
<dbReference type="Pfam" id="PF00041">
    <property type="entry name" value="fn3"/>
    <property type="match status" value="2"/>
</dbReference>
<proteinExistence type="predicted"/>
<dbReference type="SMART" id="SM00060">
    <property type="entry name" value="FN3"/>
    <property type="match status" value="3"/>
</dbReference>
<dbReference type="Gene3D" id="2.60.40.10">
    <property type="entry name" value="Immunoglobulins"/>
    <property type="match status" value="2"/>
</dbReference>
<dbReference type="InterPro" id="IPR036116">
    <property type="entry name" value="FN3_sf"/>
</dbReference>
<dbReference type="AlphaFoldDB" id="A0A376E6F3"/>
<feature type="domain" description="Fibronectin type-III" evidence="2">
    <location>
        <begin position="184"/>
        <end position="276"/>
    </location>
</feature>
<evidence type="ECO:0000259" key="2">
    <source>
        <dbReference type="PROSITE" id="PS50853"/>
    </source>
</evidence>
<keyword evidence="1" id="KW-0732">Signal</keyword>
<reference evidence="3 4" key="1">
    <citation type="submission" date="2018-06" db="EMBL/GenBank/DDBJ databases">
        <authorList>
            <consortium name="Pathogen Informatics"/>
            <person name="Doyle S."/>
        </authorList>
    </citation>
    <scope>NUCLEOTIDE SEQUENCE [LARGE SCALE GENOMIC DNA]</scope>
    <source>
        <strain evidence="3 4">NCTC13533</strain>
    </source>
</reference>
<evidence type="ECO:0000256" key="1">
    <source>
        <dbReference type="SAM" id="SignalP"/>
    </source>
</evidence>
<protein>
    <submittedName>
        <fullName evidence="3">Fibronectin type III domain</fullName>
    </submittedName>
</protein>
<evidence type="ECO:0000313" key="4">
    <source>
        <dbReference type="Proteomes" id="UP000255224"/>
    </source>
</evidence>
<accession>A0A376E6F3</accession>
<dbReference type="PROSITE" id="PS50853">
    <property type="entry name" value="FN3"/>
    <property type="match status" value="2"/>
</dbReference>
<dbReference type="InterPro" id="IPR013783">
    <property type="entry name" value="Ig-like_fold"/>
</dbReference>
<evidence type="ECO:0000313" key="3">
    <source>
        <dbReference type="EMBL" id="STD03579.1"/>
    </source>
</evidence>
<dbReference type="CDD" id="cd00063">
    <property type="entry name" value="FN3"/>
    <property type="match status" value="2"/>
</dbReference>
<dbReference type="InterPro" id="IPR003961">
    <property type="entry name" value="FN3_dom"/>
</dbReference>
<feature type="signal peptide" evidence="1">
    <location>
        <begin position="1"/>
        <end position="19"/>
    </location>
</feature>
<dbReference type="RefSeq" id="WP_128124936.1">
    <property type="nucleotide sequence ID" value="NZ_UFVQ01000003.1"/>
</dbReference>
<organism evidence="3 4">
    <name type="scientific">Chryseobacterium carnipullorum</name>
    <dbReference type="NCBI Taxonomy" id="1124835"/>
    <lineage>
        <taxon>Bacteria</taxon>
        <taxon>Pseudomonadati</taxon>
        <taxon>Bacteroidota</taxon>
        <taxon>Flavobacteriia</taxon>
        <taxon>Flavobacteriales</taxon>
        <taxon>Weeksellaceae</taxon>
        <taxon>Chryseobacterium group</taxon>
        <taxon>Chryseobacterium</taxon>
    </lineage>
</organism>
<dbReference type="Proteomes" id="UP000255224">
    <property type="component" value="Unassembled WGS sequence"/>
</dbReference>
<gene>
    <name evidence="3" type="ORF">NCTC13533_03490</name>
</gene>
<feature type="chain" id="PRO_5016961237" evidence="1">
    <location>
        <begin position="20"/>
        <end position="725"/>
    </location>
</feature>